<evidence type="ECO:0000313" key="2">
    <source>
        <dbReference type="Proteomes" id="UP001497535"/>
    </source>
</evidence>
<accession>A0ACB0XNG2</accession>
<protein>
    <submittedName>
        <fullName evidence="1">Uncharacterized protein</fullName>
    </submittedName>
</protein>
<keyword evidence="2" id="KW-1185">Reference proteome</keyword>
<proteinExistence type="predicted"/>
<dbReference type="EMBL" id="CAVMJV010000001">
    <property type="protein sequence ID" value="CAK5010034.1"/>
    <property type="molecule type" value="Genomic_DNA"/>
</dbReference>
<dbReference type="Proteomes" id="UP001497535">
    <property type="component" value="Unassembled WGS sequence"/>
</dbReference>
<gene>
    <name evidence="1" type="ORF">MENTE1834_LOCUS1508</name>
</gene>
<reference evidence="1" key="1">
    <citation type="submission" date="2023-11" db="EMBL/GenBank/DDBJ databases">
        <authorList>
            <person name="Poullet M."/>
        </authorList>
    </citation>
    <scope>NUCLEOTIDE SEQUENCE</scope>
    <source>
        <strain evidence="1">E1834</strain>
    </source>
</reference>
<name>A0ACB0XNG2_MELEN</name>
<comment type="caution">
    <text evidence="1">The sequence shown here is derived from an EMBL/GenBank/DDBJ whole genome shotgun (WGS) entry which is preliminary data.</text>
</comment>
<organism evidence="1 2">
    <name type="scientific">Meloidogyne enterolobii</name>
    <name type="common">Root-knot nematode worm</name>
    <name type="synonym">Meloidogyne mayaguensis</name>
    <dbReference type="NCBI Taxonomy" id="390850"/>
    <lineage>
        <taxon>Eukaryota</taxon>
        <taxon>Metazoa</taxon>
        <taxon>Ecdysozoa</taxon>
        <taxon>Nematoda</taxon>
        <taxon>Chromadorea</taxon>
        <taxon>Rhabditida</taxon>
        <taxon>Tylenchina</taxon>
        <taxon>Tylenchomorpha</taxon>
        <taxon>Tylenchoidea</taxon>
        <taxon>Meloidogynidae</taxon>
        <taxon>Meloidogyninae</taxon>
        <taxon>Meloidogyne</taxon>
    </lineage>
</organism>
<evidence type="ECO:0000313" key="1">
    <source>
        <dbReference type="EMBL" id="CAK5010034.1"/>
    </source>
</evidence>
<sequence length="65" mass="7599">MEFLTLMIWGVEDGVPFIPEPAQPEPELVIADEETELHQKLGKKRLRKERRSKSPLHPHLVFLLK</sequence>